<evidence type="ECO:0000256" key="1">
    <source>
        <dbReference type="SAM" id="Coils"/>
    </source>
</evidence>
<gene>
    <name evidence="2" type="ORF">CLCY_9c00730</name>
</gene>
<comment type="caution">
    <text evidence="2">The sequence shown here is derived from an EMBL/GenBank/DDBJ whole genome shotgun (WGS) entry which is preliminary data.</text>
</comment>
<proteinExistence type="predicted"/>
<dbReference type="RefSeq" id="WP_161797102.1">
    <property type="nucleotide sequence ID" value="NZ_LFVU01000006.1"/>
</dbReference>
<protein>
    <submittedName>
        <fullName evidence="2">Uncharacterized protein</fullName>
    </submittedName>
</protein>
<name>A0A0J8D9X3_CLOCY</name>
<dbReference type="EMBL" id="LFVU01000006">
    <property type="protein sequence ID" value="KMT22642.1"/>
    <property type="molecule type" value="Genomic_DNA"/>
</dbReference>
<dbReference type="PATRIC" id="fig|1121307.3.peg.2656"/>
<dbReference type="AlphaFoldDB" id="A0A0J8D9X3"/>
<accession>A0A0J8D9X3</accession>
<dbReference type="STRING" id="1121307.CLCY_9c00730"/>
<reference evidence="2 3" key="1">
    <citation type="submission" date="2015-06" db="EMBL/GenBank/DDBJ databases">
        <title>Draft genome sequence of the purine-degrading Clostridium cylindrosporum HC-1 (DSM 605).</title>
        <authorList>
            <person name="Poehlein A."/>
            <person name="Schiel-Bengelsdorf B."/>
            <person name="Bengelsdorf F."/>
            <person name="Daniel R."/>
            <person name="Duerre P."/>
        </authorList>
    </citation>
    <scope>NUCLEOTIDE SEQUENCE [LARGE SCALE GENOMIC DNA]</scope>
    <source>
        <strain evidence="2 3">DSM 605</strain>
    </source>
</reference>
<sequence length="52" mass="5873">MDKSIINIVDDMISKIETIEKDLENIKNNVKGEDSAVHSTVSSIEEKLKKIE</sequence>
<keyword evidence="3" id="KW-1185">Reference proteome</keyword>
<keyword evidence="1" id="KW-0175">Coiled coil</keyword>
<dbReference type="Proteomes" id="UP000036756">
    <property type="component" value="Unassembled WGS sequence"/>
</dbReference>
<feature type="coiled-coil region" evidence="1">
    <location>
        <begin position="9"/>
        <end position="36"/>
    </location>
</feature>
<evidence type="ECO:0000313" key="3">
    <source>
        <dbReference type="Proteomes" id="UP000036756"/>
    </source>
</evidence>
<organism evidence="2 3">
    <name type="scientific">Clostridium cylindrosporum DSM 605</name>
    <dbReference type="NCBI Taxonomy" id="1121307"/>
    <lineage>
        <taxon>Bacteria</taxon>
        <taxon>Bacillati</taxon>
        <taxon>Bacillota</taxon>
        <taxon>Clostridia</taxon>
        <taxon>Eubacteriales</taxon>
        <taxon>Clostridiaceae</taxon>
        <taxon>Clostridium</taxon>
    </lineage>
</organism>
<evidence type="ECO:0000313" key="2">
    <source>
        <dbReference type="EMBL" id="KMT22642.1"/>
    </source>
</evidence>